<feature type="region of interest" description="Disordered" evidence="1">
    <location>
        <begin position="1"/>
        <end position="38"/>
    </location>
</feature>
<keyword evidence="3" id="KW-1185">Reference proteome</keyword>
<evidence type="ECO:0000313" key="3">
    <source>
        <dbReference type="Proteomes" id="UP000044377"/>
    </source>
</evidence>
<dbReference type="Proteomes" id="UP000044377">
    <property type="component" value="Unassembled WGS sequence"/>
</dbReference>
<evidence type="ECO:0000256" key="1">
    <source>
        <dbReference type="SAM" id="MobiDB-lite"/>
    </source>
</evidence>
<evidence type="ECO:0000313" key="2">
    <source>
        <dbReference type="EMBL" id="CPR15530.1"/>
    </source>
</evidence>
<feature type="compositionally biased region" description="Polar residues" evidence="1">
    <location>
        <begin position="22"/>
        <end position="38"/>
    </location>
</feature>
<organism evidence="2 3">
    <name type="scientific">Brenneria goodwinii</name>
    <dbReference type="NCBI Taxonomy" id="1109412"/>
    <lineage>
        <taxon>Bacteria</taxon>
        <taxon>Pseudomonadati</taxon>
        <taxon>Pseudomonadota</taxon>
        <taxon>Gammaproteobacteria</taxon>
        <taxon>Enterobacterales</taxon>
        <taxon>Pectobacteriaceae</taxon>
        <taxon>Brenneria</taxon>
    </lineage>
</organism>
<dbReference type="EMBL" id="CGIG01000001">
    <property type="protein sequence ID" value="CPR15530.1"/>
    <property type="molecule type" value="Genomic_DNA"/>
</dbReference>
<dbReference type="AlphaFoldDB" id="A0A0G4JT83"/>
<name>A0A0G4JT83_9GAMM</name>
<reference evidence="3" key="1">
    <citation type="submission" date="2015-01" db="EMBL/GenBank/DDBJ databases">
        <authorList>
            <person name="Paterson Steve"/>
        </authorList>
    </citation>
    <scope>NUCLEOTIDE SEQUENCE [LARGE SCALE GENOMIC DNA]</scope>
    <source>
        <strain evidence="3">OBR1</strain>
    </source>
</reference>
<sequence>MTRQPKRENMIPILTRKKRARTNSVNQALSAHQKQAGE</sequence>
<accession>A0A0G4JT83</accession>
<gene>
    <name evidence="2" type="ORF">BN1221_01565c</name>
</gene>
<protein>
    <submittedName>
        <fullName evidence="2">Uncharacterized protein</fullName>
    </submittedName>
</protein>
<proteinExistence type="predicted"/>